<comment type="caution">
    <text evidence="1">The sequence shown here is derived from an EMBL/GenBank/DDBJ whole genome shotgun (WGS) entry which is preliminary data.</text>
</comment>
<dbReference type="EMBL" id="ANOF01000162">
    <property type="protein sequence ID" value="EMI24295.1"/>
    <property type="molecule type" value="Genomic_DNA"/>
</dbReference>
<dbReference type="AlphaFoldDB" id="M5RYD8"/>
<evidence type="ECO:0000313" key="1">
    <source>
        <dbReference type="EMBL" id="EMI24295.1"/>
    </source>
</evidence>
<dbReference type="Proteomes" id="UP000011996">
    <property type="component" value="Unassembled WGS sequence"/>
</dbReference>
<protein>
    <submittedName>
        <fullName evidence="1">Uncharacterized protein</fullName>
    </submittedName>
</protein>
<reference evidence="1 2" key="1">
    <citation type="journal article" date="2013" name="Mar. Genomics">
        <title>Expression of sulfatases in Rhodopirellula baltica and the diversity of sulfatases in the genus Rhodopirellula.</title>
        <authorList>
            <person name="Wegner C.E."/>
            <person name="Richter-Heitmann T."/>
            <person name="Klindworth A."/>
            <person name="Klockow C."/>
            <person name="Richter M."/>
            <person name="Achstetter T."/>
            <person name="Glockner F.O."/>
            <person name="Harder J."/>
        </authorList>
    </citation>
    <scope>NUCLEOTIDE SEQUENCE [LARGE SCALE GENOMIC DNA]</scope>
    <source>
        <strain evidence="1 2">SH398</strain>
    </source>
</reference>
<proteinExistence type="predicted"/>
<accession>M5RYD8</accession>
<evidence type="ECO:0000313" key="2">
    <source>
        <dbReference type="Proteomes" id="UP000011996"/>
    </source>
</evidence>
<gene>
    <name evidence="1" type="ORF">RESH_05120</name>
</gene>
<organism evidence="1 2">
    <name type="scientific">Rhodopirellula europaea SH398</name>
    <dbReference type="NCBI Taxonomy" id="1263868"/>
    <lineage>
        <taxon>Bacteria</taxon>
        <taxon>Pseudomonadati</taxon>
        <taxon>Planctomycetota</taxon>
        <taxon>Planctomycetia</taxon>
        <taxon>Pirellulales</taxon>
        <taxon>Pirellulaceae</taxon>
        <taxon>Rhodopirellula</taxon>
    </lineage>
</organism>
<sequence length="46" mass="5088">MNRLTFAPLAKVRMSIGSFVEFGSIFKMERPRFGAGRVAVAKKLAT</sequence>
<name>M5RYD8_9BACT</name>
<dbReference type="PATRIC" id="fig|1263868.3.peg.5569"/>